<evidence type="ECO:0000313" key="3">
    <source>
        <dbReference type="Proteomes" id="UP000077177"/>
    </source>
</evidence>
<dbReference type="RefSeq" id="WP_066406100.1">
    <property type="nucleotide sequence ID" value="NZ_CP011390.1"/>
</dbReference>
<dbReference type="Pfam" id="PF13302">
    <property type="entry name" value="Acetyltransf_3"/>
    <property type="match status" value="1"/>
</dbReference>
<protein>
    <submittedName>
        <fullName evidence="2">Alanine acetyltransferase</fullName>
    </submittedName>
</protein>
<dbReference type="OrthoDB" id="9811523at2"/>
<keyword evidence="3" id="KW-1185">Reference proteome</keyword>
<sequence length="180" mass="21073">MTFEILETSRLKLRKLTPEVFDFVFTNYTNEELKTFFGLSTEQELEKERIKHEKGLATYNKSFLYFQLIDKSNDTVIGGCGYHTWYLDHFRAEIGYGLFQEQHKGKGLMTEALLPIIDYGFNTMHLNRIEALIGPENTASLQLVKRLNFTREGYLRQHYNHNGQIVDSVLFSLLRSEYKG</sequence>
<dbReference type="EMBL" id="CP011390">
    <property type="protein sequence ID" value="ANE51960.1"/>
    <property type="molecule type" value="Genomic_DNA"/>
</dbReference>
<dbReference type="Proteomes" id="UP000077177">
    <property type="component" value="Chromosome"/>
</dbReference>
<dbReference type="KEGG" id="fla:SY85_17140"/>
<reference evidence="3" key="1">
    <citation type="submission" date="2015-01" db="EMBL/GenBank/DDBJ databases">
        <title>Flavisolibacter sp./LCS9/ whole genome sequencing.</title>
        <authorList>
            <person name="Kim M.K."/>
            <person name="Srinivasan S."/>
            <person name="Lee J.-J."/>
        </authorList>
    </citation>
    <scope>NUCLEOTIDE SEQUENCE [LARGE SCALE GENOMIC DNA]</scope>
    <source>
        <strain evidence="3">LCS9</strain>
    </source>
</reference>
<dbReference type="PANTHER" id="PTHR43792:SF9">
    <property type="entry name" value="RIBOSOMAL-PROTEIN-ALANINE ACETYLTRANSFERASE"/>
    <property type="match status" value="1"/>
</dbReference>
<reference evidence="2 3" key="2">
    <citation type="journal article" date="2016" name="Int. J. Syst. Evol. Microbiol.">
        <title>Flavisolibacter tropicus sp. nov., isolated from tropical soil.</title>
        <authorList>
            <person name="Lee J.J."/>
            <person name="Kang M.S."/>
            <person name="Kim G.S."/>
            <person name="Lee C.S."/>
            <person name="Lim S."/>
            <person name="Lee J."/>
            <person name="Roh S.H."/>
            <person name="Kang H."/>
            <person name="Ha J.M."/>
            <person name="Bae S."/>
            <person name="Jung H.Y."/>
            <person name="Kim M.K."/>
        </authorList>
    </citation>
    <scope>NUCLEOTIDE SEQUENCE [LARGE SCALE GENOMIC DNA]</scope>
    <source>
        <strain evidence="2 3">LCS9</strain>
    </source>
</reference>
<organism evidence="2 3">
    <name type="scientific">Flavisolibacter tropicus</name>
    <dbReference type="NCBI Taxonomy" id="1492898"/>
    <lineage>
        <taxon>Bacteria</taxon>
        <taxon>Pseudomonadati</taxon>
        <taxon>Bacteroidota</taxon>
        <taxon>Chitinophagia</taxon>
        <taxon>Chitinophagales</taxon>
        <taxon>Chitinophagaceae</taxon>
        <taxon>Flavisolibacter</taxon>
    </lineage>
</organism>
<gene>
    <name evidence="2" type="ORF">SY85_17140</name>
</gene>
<keyword evidence="2" id="KW-0808">Transferase</keyword>
<dbReference type="STRING" id="1492898.SY85_17140"/>
<dbReference type="GO" id="GO:0005737">
    <property type="term" value="C:cytoplasm"/>
    <property type="evidence" value="ECO:0007669"/>
    <property type="project" value="TreeGrafter"/>
</dbReference>
<accession>A0A172TY45</accession>
<dbReference type="InterPro" id="IPR051531">
    <property type="entry name" value="N-acetyltransferase"/>
</dbReference>
<dbReference type="InterPro" id="IPR016181">
    <property type="entry name" value="Acyl_CoA_acyltransferase"/>
</dbReference>
<dbReference type="PANTHER" id="PTHR43792">
    <property type="entry name" value="GNAT FAMILY, PUTATIVE (AFU_ORTHOLOGUE AFUA_3G00765)-RELATED-RELATED"/>
    <property type="match status" value="1"/>
</dbReference>
<evidence type="ECO:0000313" key="2">
    <source>
        <dbReference type="EMBL" id="ANE51960.1"/>
    </source>
</evidence>
<dbReference type="Gene3D" id="3.40.630.30">
    <property type="match status" value="1"/>
</dbReference>
<dbReference type="PROSITE" id="PS51186">
    <property type="entry name" value="GNAT"/>
    <property type="match status" value="1"/>
</dbReference>
<name>A0A172TY45_9BACT</name>
<dbReference type="InterPro" id="IPR000182">
    <property type="entry name" value="GNAT_dom"/>
</dbReference>
<evidence type="ECO:0000259" key="1">
    <source>
        <dbReference type="PROSITE" id="PS51186"/>
    </source>
</evidence>
<feature type="domain" description="N-acetyltransferase" evidence="1">
    <location>
        <begin position="11"/>
        <end position="176"/>
    </location>
</feature>
<dbReference type="SUPFAM" id="SSF55729">
    <property type="entry name" value="Acyl-CoA N-acyltransferases (Nat)"/>
    <property type="match status" value="1"/>
</dbReference>
<dbReference type="GO" id="GO:0008999">
    <property type="term" value="F:protein-N-terminal-alanine acetyltransferase activity"/>
    <property type="evidence" value="ECO:0007669"/>
    <property type="project" value="TreeGrafter"/>
</dbReference>
<proteinExistence type="predicted"/>
<dbReference type="AlphaFoldDB" id="A0A172TY45"/>